<dbReference type="AlphaFoldDB" id="A0A108E730"/>
<dbReference type="Proteomes" id="UP000068016">
    <property type="component" value="Unassembled WGS sequence"/>
</dbReference>
<sequence>MHPTRASRLIRAAEVPTNTTRFAKIALHIDSSAETACMAHRREVVFRRLWNSDHRLNLMRSTVDMPAMIDRMLLLDEHRGKAACAGDTARDESVVDHDDAVAFVGCDRRIVKPAATVLKDDDIPAVLAPATLADVAETVQQSDCA</sequence>
<accession>A0A108E730</accession>
<name>A0A108E730_9BURK</name>
<organism evidence="1 2">
    <name type="scientific">Burkholderia territorii</name>
    <dbReference type="NCBI Taxonomy" id="1503055"/>
    <lineage>
        <taxon>Bacteria</taxon>
        <taxon>Pseudomonadati</taxon>
        <taxon>Pseudomonadota</taxon>
        <taxon>Betaproteobacteria</taxon>
        <taxon>Burkholderiales</taxon>
        <taxon>Burkholderiaceae</taxon>
        <taxon>Burkholderia</taxon>
        <taxon>Burkholderia cepacia complex</taxon>
    </lineage>
</organism>
<dbReference type="EMBL" id="LPLZ01000079">
    <property type="protein sequence ID" value="KWN05900.1"/>
    <property type="molecule type" value="Genomic_DNA"/>
</dbReference>
<evidence type="ECO:0000313" key="1">
    <source>
        <dbReference type="EMBL" id="KWN05900.1"/>
    </source>
</evidence>
<gene>
    <name evidence="1" type="ORF">WT83_27855</name>
</gene>
<protein>
    <submittedName>
        <fullName evidence="1">Uncharacterized protein</fullName>
    </submittedName>
</protein>
<comment type="caution">
    <text evidence="1">The sequence shown here is derived from an EMBL/GenBank/DDBJ whole genome shotgun (WGS) entry which is preliminary data.</text>
</comment>
<evidence type="ECO:0000313" key="2">
    <source>
        <dbReference type="Proteomes" id="UP000068016"/>
    </source>
</evidence>
<proteinExistence type="predicted"/>
<reference evidence="1 2" key="1">
    <citation type="submission" date="2015-11" db="EMBL/GenBank/DDBJ databases">
        <title>Expanding the genomic diversity of Burkholderia species for the development of highly accurate diagnostics.</title>
        <authorList>
            <person name="Sahl J."/>
            <person name="Keim P."/>
            <person name="Wagner D."/>
        </authorList>
    </citation>
    <scope>NUCLEOTIDE SEQUENCE [LARGE SCALE GENOMIC DNA]</scope>
    <source>
        <strain evidence="1 2">MSMB793WGS</strain>
    </source>
</reference>